<dbReference type="EMBL" id="LTBC01000003">
    <property type="protein sequence ID" value="KYH32724.1"/>
    <property type="molecule type" value="Genomic_DNA"/>
</dbReference>
<dbReference type="GO" id="GO:0030497">
    <property type="term" value="P:fatty acid elongation"/>
    <property type="evidence" value="ECO:0007669"/>
    <property type="project" value="TreeGrafter"/>
</dbReference>
<dbReference type="Gene3D" id="3.40.50.720">
    <property type="entry name" value="NAD(P)-binding Rossmann-like Domain"/>
    <property type="match status" value="1"/>
</dbReference>
<dbReference type="RefSeq" id="WP_062283072.1">
    <property type="nucleotide sequence ID" value="NZ_LTBC01000003.1"/>
</dbReference>
<dbReference type="NCBIfam" id="NF005559">
    <property type="entry name" value="PRK07231.1"/>
    <property type="match status" value="1"/>
</dbReference>
<keyword evidence="4" id="KW-1185">Reference proteome</keyword>
<accession>A0A151AYI9</accession>
<comment type="caution">
    <text evidence="3">The sequence shown here is derived from an EMBL/GenBank/DDBJ whole genome shotgun (WGS) entry which is preliminary data.</text>
</comment>
<organism evidence="3 4">
    <name type="scientific">Moorella mulderi DSM 14980</name>
    <dbReference type="NCBI Taxonomy" id="1122241"/>
    <lineage>
        <taxon>Bacteria</taxon>
        <taxon>Bacillati</taxon>
        <taxon>Bacillota</taxon>
        <taxon>Clostridia</taxon>
        <taxon>Neomoorellales</taxon>
        <taxon>Neomoorellaceae</taxon>
        <taxon>Neomoorella</taxon>
    </lineage>
</organism>
<dbReference type="NCBIfam" id="NF009466">
    <property type="entry name" value="PRK12826.1-2"/>
    <property type="match status" value="1"/>
</dbReference>
<evidence type="ECO:0000256" key="1">
    <source>
        <dbReference type="ARBA" id="ARBA00006484"/>
    </source>
</evidence>
<sequence length="244" mass="25917">MLAGRVAIITGSGRGIGREMAARFVNRGAKVVVADLYNAPETAREIGYAGQAIGITVDVSNVKSIQEMVDITLKTYGRIDILVNNAGICPTTPLDKITEEEWDQVLAVNLKSCFFCSQAVAEIMKGQQYGRIINISSFAGRAGGIAPGCHYSASKAGIIGLTKALARLLAPYNITVNAIAPGTMVSEMTRAFSEEKMEEILAAIPLGKLGQPWHVAEMAVYLASDAAEWITGATIDINGGMYMA</sequence>
<proteinExistence type="inferred from homology"/>
<dbReference type="GO" id="GO:0004316">
    <property type="term" value="F:3-oxoacyl-[acyl-carrier-protein] reductase (NADPH) activity"/>
    <property type="evidence" value="ECO:0007669"/>
    <property type="project" value="UniProtKB-EC"/>
</dbReference>
<dbReference type="InterPro" id="IPR002347">
    <property type="entry name" value="SDR_fam"/>
</dbReference>
<name>A0A151AYI9_9FIRM</name>
<dbReference type="PATRIC" id="fig|1122241.3.peg.1393"/>
<protein>
    <submittedName>
        <fullName evidence="3">3-oxoacyl-[acyl-carrier-protein] reductase FabG</fullName>
        <ecNumber evidence="3">1.1.1.100</ecNumber>
    </submittedName>
</protein>
<dbReference type="FunFam" id="3.40.50.720:FF:000173">
    <property type="entry name" value="3-oxoacyl-[acyl-carrier protein] reductase"/>
    <property type="match status" value="1"/>
</dbReference>
<dbReference type="Proteomes" id="UP000075670">
    <property type="component" value="Unassembled WGS sequence"/>
</dbReference>
<evidence type="ECO:0000313" key="4">
    <source>
        <dbReference type="Proteomes" id="UP000075670"/>
    </source>
</evidence>
<dbReference type="OrthoDB" id="9803333at2"/>
<keyword evidence="2 3" id="KW-0560">Oxidoreductase</keyword>
<dbReference type="EC" id="1.1.1.100" evidence="3"/>
<dbReference type="InterPro" id="IPR036291">
    <property type="entry name" value="NAD(P)-bd_dom_sf"/>
</dbReference>
<dbReference type="PANTHER" id="PTHR42760:SF40">
    <property type="entry name" value="3-OXOACYL-[ACYL-CARRIER-PROTEIN] REDUCTASE, CHLOROPLASTIC"/>
    <property type="match status" value="1"/>
</dbReference>
<dbReference type="PRINTS" id="PR00081">
    <property type="entry name" value="GDHRDH"/>
</dbReference>
<reference evidence="3 4" key="1">
    <citation type="submission" date="2016-02" db="EMBL/GenBank/DDBJ databases">
        <title>Genome sequence of Moorella mulderi DSM 14980.</title>
        <authorList>
            <person name="Poehlein A."/>
            <person name="Daniel R."/>
        </authorList>
    </citation>
    <scope>NUCLEOTIDE SEQUENCE [LARGE SCALE GENOMIC DNA]</scope>
    <source>
        <strain evidence="3 4">DSM 14980</strain>
    </source>
</reference>
<comment type="similarity">
    <text evidence="1">Belongs to the short-chain dehydrogenases/reductases (SDR) family.</text>
</comment>
<evidence type="ECO:0000256" key="2">
    <source>
        <dbReference type="ARBA" id="ARBA00023002"/>
    </source>
</evidence>
<dbReference type="AlphaFoldDB" id="A0A151AYI9"/>
<evidence type="ECO:0000313" key="3">
    <source>
        <dbReference type="EMBL" id="KYH32724.1"/>
    </source>
</evidence>
<dbReference type="SUPFAM" id="SSF51735">
    <property type="entry name" value="NAD(P)-binding Rossmann-fold domains"/>
    <property type="match status" value="1"/>
</dbReference>
<gene>
    <name evidence="3" type="primary">fabG_2</name>
    <name evidence="3" type="ORF">MOMUL_13260</name>
</gene>
<dbReference type="PRINTS" id="PR00080">
    <property type="entry name" value="SDRFAMILY"/>
</dbReference>
<dbReference type="PANTHER" id="PTHR42760">
    <property type="entry name" value="SHORT-CHAIN DEHYDROGENASES/REDUCTASES FAMILY MEMBER"/>
    <property type="match status" value="1"/>
</dbReference>
<dbReference type="Pfam" id="PF13561">
    <property type="entry name" value="adh_short_C2"/>
    <property type="match status" value="1"/>
</dbReference>